<organism evidence="2 3">
    <name type="scientific">Portunus trituberculatus</name>
    <name type="common">Swimming crab</name>
    <name type="synonym">Neptunus trituberculatus</name>
    <dbReference type="NCBI Taxonomy" id="210409"/>
    <lineage>
        <taxon>Eukaryota</taxon>
        <taxon>Metazoa</taxon>
        <taxon>Ecdysozoa</taxon>
        <taxon>Arthropoda</taxon>
        <taxon>Crustacea</taxon>
        <taxon>Multicrustacea</taxon>
        <taxon>Malacostraca</taxon>
        <taxon>Eumalacostraca</taxon>
        <taxon>Eucarida</taxon>
        <taxon>Decapoda</taxon>
        <taxon>Pleocyemata</taxon>
        <taxon>Brachyura</taxon>
        <taxon>Eubrachyura</taxon>
        <taxon>Portunoidea</taxon>
        <taxon>Portunidae</taxon>
        <taxon>Portuninae</taxon>
        <taxon>Portunus</taxon>
    </lineage>
</organism>
<dbReference type="EMBL" id="VSRR010000069">
    <property type="protein sequence ID" value="MPC09424.1"/>
    <property type="molecule type" value="Genomic_DNA"/>
</dbReference>
<name>A0A5B7CL20_PORTR</name>
<evidence type="ECO:0000313" key="2">
    <source>
        <dbReference type="EMBL" id="MPC09424.1"/>
    </source>
</evidence>
<proteinExistence type="predicted"/>
<feature type="region of interest" description="Disordered" evidence="1">
    <location>
        <begin position="1"/>
        <end position="20"/>
    </location>
</feature>
<keyword evidence="3" id="KW-1185">Reference proteome</keyword>
<dbReference type="Proteomes" id="UP000324222">
    <property type="component" value="Unassembled WGS sequence"/>
</dbReference>
<comment type="caution">
    <text evidence="2">The sequence shown here is derived from an EMBL/GenBank/DDBJ whole genome shotgun (WGS) entry which is preliminary data.</text>
</comment>
<dbReference type="AlphaFoldDB" id="A0A5B7CL20"/>
<evidence type="ECO:0000256" key="1">
    <source>
        <dbReference type="SAM" id="MobiDB-lite"/>
    </source>
</evidence>
<feature type="region of interest" description="Disordered" evidence="1">
    <location>
        <begin position="37"/>
        <end position="57"/>
    </location>
</feature>
<accession>A0A5B7CL20</accession>
<protein>
    <submittedName>
        <fullName evidence="2">Uncharacterized protein</fullName>
    </submittedName>
</protein>
<gene>
    <name evidence="2" type="ORF">E2C01_002036</name>
</gene>
<evidence type="ECO:0000313" key="3">
    <source>
        <dbReference type="Proteomes" id="UP000324222"/>
    </source>
</evidence>
<reference evidence="2 3" key="1">
    <citation type="submission" date="2019-05" db="EMBL/GenBank/DDBJ databases">
        <title>Another draft genome of Portunus trituberculatus and its Hox gene families provides insights of decapod evolution.</title>
        <authorList>
            <person name="Jeong J.-H."/>
            <person name="Song I."/>
            <person name="Kim S."/>
            <person name="Choi T."/>
            <person name="Kim D."/>
            <person name="Ryu S."/>
            <person name="Kim W."/>
        </authorList>
    </citation>
    <scope>NUCLEOTIDE SEQUENCE [LARGE SCALE GENOMIC DNA]</scope>
    <source>
        <tissue evidence="2">Muscle</tissue>
    </source>
</reference>
<sequence>MFQNTSLSEPRRGAASTILSPLTASCNTTDREVNNASRCASRPQPHGTRLSHPPHALPSPVMETIRYGSVRFVEGSTYFAADV</sequence>